<proteinExistence type="predicted"/>
<dbReference type="Proteomes" id="UP001431634">
    <property type="component" value="Unassembled WGS sequence"/>
</dbReference>
<dbReference type="InterPro" id="IPR010982">
    <property type="entry name" value="Lambda_DNA-bd_dom_sf"/>
</dbReference>
<reference evidence="2" key="1">
    <citation type="submission" date="2023-05" db="EMBL/GenBank/DDBJ databases">
        <title>Whole genome sequence of Commensalibacter sp.</title>
        <authorList>
            <person name="Charoenyingcharoen P."/>
            <person name="Yukphan P."/>
        </authorList>
    </citation>
    <scope>NUCLEOTIDE SEQUENCE</scope>
    <source>
        <strain evidence="2">TBRC 16381</strain>
    </source>
</reference>
<dbReference type="RefSeq" id="WP_281448178.1">
    <property type="nucleotide sequence ID" value="NZ_JASBAO010000001.1"/>
</dbReference>
<protein>
    <submittedName>
        <fullName evidence="2">Helix-turn-helix transcriptional regulator</fullName>
    </submittedName>
</protein>
<dbReference type="Pfam" id="PF01381">
    <property type="entry name" value="HTH_3"/>
    <property type="match status" value="1"/>
</dbReference>
<keyword evidence="3" id="KW-1185">Reference proteome</keyword>
<dbReference type="InterPro" id="IPR001387">
    <property type="entry name" value="Cro/C1-type_HTH"/>
</dbReference>
<dbReference type="SUPFAM" id="SSF47413">
    <property type="entry name" value="lambda repressor-like DNA-binding domains"/>
    <property type="match status" value="1"/>
</dbReference>
<accession>A0ABT6Q1S8</accession>
<feature type="domain" description="HTH cro/C1-type" evidence="1">
    <location>
        <begin position="30"/>
        <end position="84"/>
    </location>
</feature>
<organism evidence="2 3">
    <name type="scientific">Commensalibacter oyaizuii</name>
    <dbReference type="NCBI Taxonomy" id="3043873"/>
    <lineage>
        <taxon>Bacteria</taxon>
        <taxon>Pseudomonadati</taxon>
        <taxon>Pseudomonadota</taxon>
        <taxon>Alphaproteobacteria</taxon>
        <taxon>Acetobacterales</taxon>
        <taxon>Acetobacteraceae</taxon>
    </lineage>
</organism>
<comment type="caution">
    <text evidence="2">The sequence shown here is derived from an EMBL/GenBank/DDBJ whole genome shotgun (WGS) entry which is preliminary data.</text>
</comment>
<name>A0ABT6Q1S8_9PROT</name>
<evidence type="ECO:0000313" key="3">
    <source>
        <dbReference type="Proteomes" id="UP001431634"/>
    </source>
</evidence>
<dbReference type="EMBL" id="JASBAO010000001">
    <property type="protein sequence ID" value="MDI2091069.1"/>
    <property type="molecule type" value="Genomic_DNA"/>
</dbReference>
<evidence type="ECO:0000313" key="2">
    <source>
        <dbReference type="EMBL" id="MDI2091069.1"/>
    </source>
</evidence>
<dbReference type="Gene3D" id="1.10.260.40">
    <property type="entry name" value="lambda repressor-like DNA-binding domains"/>
    <property type="match status" value="1"/>
</dbReference>
<evidence type="ECO:0000259" key="1">
    <source>
        <dbReference type="PROSITE" id="PS50943"/>
    </source>
</evidence>
<gene>
    <name evidence="2" type="ORF">QJV27_06765</name>
</gene>
<dbReference type="PROSITE" id="PS50943">
    <property type="entry name" value="HTH_CROC1"/>
    <property type="match status" value="1"/>
</dbReference>
<sequence>MITNKIQLDHSLKEDASIPNLIDKRVGSRIRLRRRLLGYSQEKLALALSLSFQQIQKYEKGTNRVGASRLFDIAQVLQVPINFFFDELLNPVYVEKGISSGPQTAVEDIGHAVEDQISSMEEEGSISDVFEVINSKETANLLKAYYSIKDDAVRQKLLHLIKVMGESR</sequence>
<dbReference type="CDD" id="cd00093">
    <property type="entry name" value="HTH_XRE"/>
    <property type="match status" value="1"/>
</dbReference>
<dbReference type="SMART" id="SM00530">
    <property type="entry name" value="HTH_XRE"/>
    <property type="match status" value="1"/>
</dbReference>